<dbReference type="EMBL" id="JADOET010000006">
    <property type="protein sequence ID" value="MBF8149951.1"/>
    <property type="molecule type" value="Genomic_DNA"/>
</dbReference>
<comment type="caution">
    <text evidence="2">The sequence shown here is derived from an EMBL/GenBank/DDBJ whole genome shotgun (WGS) entry which is preliminary data.</text>
</comment>
<reference evidence="2 3" key="1">
    <citation type="submission" date="2020-11" db="EMBL/GenBank/DDBJ databases">
        <title>Winogradskyella marina sp. nov., isolated from marine sediment.</title>
        <authorList>
            <person name="Bo J."/>
            <person name="Wang S."/>
            <person name="Song X."/>
            <person name="Du Z."/>
        </authorList>
    </citation>
    <scope>NUCLEOTIDE SEQUENCE [LARGE SCALE GENOMIC DNA]</scope>
    <source>
        <strain evidence="2 3">F6397</strain>
    </source>
</reference>
<organism evidence="2 3">
    <name type="scientific">Winogradskyella marina</name>
    <dbReference type="NCBI Taxonomy" id="2785530"/>
    <lineage>
        <taxon>Bacteria</taxon>
        <taxon>Pseudomonadati</taxon>
        <taxon>Bacteroidota</taxon>
        <taxon>Flavobacteriia</taxon>
        <taxon>Flavobacteriales</taxon>
        <taxon>Flavobacteriaceae</taxon>
        <taxon>Winogradskyella</taxon>
    </lineage>
</organism>
<proteinExistence type="predicted"/>
<gene>
    <name evidence="2" type="ORF">ITJ86_08575</name>
</gene>
<feature type="region of interest" description="Disordered" evidence="1">
    <location>
        <begin position="145"/>
        <end position="171"/>
    </location>
</feature>
<name>A0ABS0EMK4_9FLAO</name>
<accession>A0ABS0EMK4</accession>
<evidence type="ECO:0000313" key="3">
    <source>
        <dbReference type="Proteomes" id="UP000611215"/>
    </source>
</evidence>
<sequence length="171" mass="18764">MKKLVLLVLGILLGALAMYFFNNNNHQDMSTKPPNIKPPKGLISPEQIKTLDQAYNERYNIINDSLFKGSKTGDNRSSWYSLEDIENYIAHAKKQANDNGNTLDGLRLYLGANPDTNKEKGLTTLFFVPTGYKNTSEGGLFSLQDGGNDLGDSDGLDMAKSGMPPGANYPQ</sequence>
<protein>
    <submittedName>
        <fullName evidence="2">Uncharacterized protein</fullName>
    </submittedName>
</protein>
<evidence type="ECO:0000313" key="2">
    <source>
        <dbReference type="EMBL" id="MBF8149951.1"/>
    </source>
</evidence>
<dbReference type="RefSeq" id="WP_195871226.1">
    <property type="nucleotide sequence ID" value="NZ_JADOET010000006.1"/>
</dbReference>
<evidence type="ECO:0000256" key="1">
    <source>
        <dbReference type="SAM" id="MobiDB-lite"/>
    </source>
</evidence>
<keyword evidence="3" id="KW-1185">Reference proteome</keyword>
<dbReference type="Proteomes" id="UP000611215">
    <property type="component" value="Unassembled WGS sequence"/>
</dbReference>